<comment type="caution">
    <text evidence="2">The sequence shown here is derived from an EMBL/GenBank/DDBJ whole genome shotgun (WGS) entry which is preliminary data.</text>
</comment>
<gene>
    <name evidence="2" type="ORF">E2C01_036088</name>
</gene>
<evidence type="ECO:0000313" key="2">
    <source>
        <dbReference type="EMBL" id="MPC42466.1"/>
    </source>
</evidence>
<evidence type="ECO:0000313" key="3">
    <source>
        <dbReference type="Proteomes" id="UP000324222"/>
    </source>
</evidence>
<feature type="region of interest" description="Disordered" evidence="1">
    <location>
        <begin position="1"/>
        <end position="67"/>
    </location>
</feature>
<name>A0A5B7FAX5_PORTR</name>
<dbReference type="EMBL" id="VSRR010005448">
    <property type="protein sequence ID" value="MPC42466.1"/>
    <property type="molecule type" value="Genomic_DNA"/>
</dbReference>
<reference evidence="2 3" key="1">
    <citation type="submission" date="2019-05" db="EMBL/GenBank/DDBJ databases">
        <title>Another draft genome of Portunus trituberculatus and its Hox gene families provides insights of decapod evolution.</title>
        <authorList>
            <person name="Jeong J.-H."/>
            <person name="Song I."/>
            <person name="Kim S."/>
            <person name="Choi T."/>
            <person name="Kim D."/>
            <person name="Ryu S."/>
            <person name="Kim W."/>
        </authorList>
    </citation>
    <scope>NUCLEOTIDE SEQUENCE [LARGE SCALE GENOMIC DNA]</scope>
    <source>
        <tissue evidence="2">Muscle</tissue>
    </source>
</reference>
<dbReference type="Proteomes" id="UP000324222">
    <property type="component" value="Unassembled WGS sequence"/>
</dbReference>
<dbReference type="AlphaFoldDB" id="A0A5B7FAX5"/>
<keyword evidence="3" id="KW-1185">Reference proteome</keyword>
<organism evidence="2 3">
    <name type="scientific">Portunus trituberculatus</name>
    <name type="common">Swimming crab</name>
    <name type="synonym">Neptunus trituberculatus</name>
    <dbReference type="NCBI Taxonomy" id="210409"/>
    <lineage>
        <taxon>Eukaryota</taxon>
        <taxon>Metazoa</taxon>
        <taxon>Ecdysozoa</taxon>
        <taxon>Arthropoda</taxon>
        <taxon>Crustacea</taxon>
        <taxon>Multicrustacea</taxon>
        <taxon>Malacostraca</taxon>
        <taxon>Eumalacostraca</taxon>
        <taxon>Eucarida</taxon>
        <taxon>Decapoda</taxon>
        <taxon>Pleocyemata</taxon>
        <taxon>Brachyura</taxon>
        <taxon>Eubrachyura</taxon>
        <taxon>Portunoidea</taxon>
        <taxon>Portunidae</taxon>
        <taxon>Portuninae</taxon>
        <taxon>Portunus</taxon>
    </lineage>
</organism>
<feature type="compositionally biased region" description="Basic and acidic residues" evidence="1">
    <location>
        <begin position="11"/>
        <end position="33"/>
    </location>
</feature>
<proteinExistence type="predicted"/>
<protein>
    <submittedName>
        <fullName evidence="2">Uncharacterized protein</fullName>
    </submittedName>
</protein>
<evidence type="ECO:0000256" key="1">
    <source>
        <dbReference type="SAM" id="MobiDB-lite"/>
    </source>
</evidence>
<sequence length="67" mass="7281">MVPLHHGGLLKNEKEEERKETNKNEAEMRERGGRGGRGGGELTIHGTDDSNSATAIRAIKTRPGDIT</sequence>
<accession>A0A5B7FAX5</accession>